<dbReference type="OrthoDB" id="4062651at2759"/>
<comment type="caution">
    <text evidence="6">The sequence shown here is derived from an EMBL/GenBank/DDBJ whole genome shotgun (WGS) entry which is preliminary data.</text>
</comment>
<evidence type="ECO:0000313" key="7">
    <source>
        <dbReference type="Proteomes" id="UP000193920"/>
    </source>
</evidence>
<evidence type="ECO:0000313" key="6">
    <source>
        <dbReference type="EMBL" id="ORY20415.1"/>
    </source>
</evidence>
<dbReference type="GO" id="GO:0005829">
    <property type="term" value="C:cytosol"/>
    <property type="evidence" value="ECO:0007669"/>
    <property type="project" value="TreeGrafter"/>
</dbReference>
<dbReference type="Pfam" id="PF00069">
    <property type="entry name" value="Pkinase"/>
    <property type="match status" value="1"/>
</dbReference>
<feature type="compositionally biased region" description="Basic residues" evidence="4">
    <location>
        <begin position="374"/>
        <end position="395"/>
    </location>
</feature>
<proteinExistence type="predicted"/>
<dbReference type="GO" id="GO:0004674">
    <property type="term" value="F:protein serine/threonine kinase activity"/>
    <property type="evidence" value="ECO:0007669"/>
    <property type="project" value="TreeGrafter"/>
</dbReference>
<dbReference type="PROSITE" id="PS00108">
    <property type="entry name" value="PROTEIN_KINASE_ST"/>
    <property type="match status" value="1"/>
</dbReference>
<dbReference type="PROSITE" id="PS00107">
    <property type="entry name" value="PROTEIN_KINASE_ATP"/>
    <property type="match status" value="1"/>
</dbReference>
<keyword evidence="6" id="KW-0808">Transferase</keyword>
<feature type="domain" description="Protein kinase" evidence="5">
    <location>
        <begin position="730"/>
        <end position="1018"/>
    </location>
</feature>
<dbReference type="PROSITE" id="PS50011">
    <property type="entry name" value="PROTEIN_KINASE_DOM"/>
    <property type="match status" value="1"/>
</dbReference>
<keyword evidence="2 3" id="KW-0067">ATP-binding</keyword>
<dbReference type="EMBL" id="MCOG01000291">
    <property type="protein sequence ID" value="ORY20415.1"/>
    <property type="molecule type" value="Genomic_DNA"/>
</dbReference>
<feature type="compositionally biased region" description="Low complexity" evidence="4">
    <location>
        <begin position="1"/>
        <end position="19"/>
    </location>
</feature>
<feature type="compositionally biased region" description="Basic residues" evidence="4">
    <location>
        <begin position="296"/>
        <end position="312"/>
    </location>
</feature>
<organism evidence="6 7">
    <name type="scientific">Neocallimastix californiae</name>
    <dbReference type="NCBI Taxonomy" id="1754190"/>
    <lineage>
        <taxon>Eukaryota</taxon>
        <taxon>Fungi</taxon>
        <taxon>Fungi incertae sedis</taxon>
        <taxon>Chytridiomycota</taxon>
        <taxon>Chytridiomycota incertae sedis</taxon>
        <taxon>Neocallimastigomycetes</taxon>
        <taxon>Neocallimastigales</taxon>
        <taxon>Neocallimastigaceae</taxon>
        <taxon>Neocallimastix</taxon>
    </lineage>
</organism>
<keyword evidence="6" id="KW-0418">Kinase</keyword>
<gene>
    <name evidence="6" type="ORF">LY90DRAFT_676785</name>
</gene>
<dbReference type="GO" id="GO:0005524">
    <property type="term" value="F:ATP binding"/>
    <property type="evidence" value="ECO:0007669"/>
    <property type="project" value="UniProtKB-UniRule"/>
</dbReference>
<feature type="region of interest" description="Disordered" evidence="4">
    <location>
        <begin position="339"/>
        <end position="463"/>
    </location>
</feature>
<feature type="compositionally biased region" description="Low complexity" evidence="4">
    <location>
        <begin position="355"/>
        <end position="366"/>
    </location>
</feature>
<sequence length="1020" mass="115051">MTTTLPLMMPSLTPTSSPTGKANNYNATILSLNNNQNTTPISSILNSNKTPITPDSCSSSSYNKLPKIKLILKLPSSSPKVRSNKNNSSILHKPINMTPSASSANLINKNLQNSSSRTILMIDKIMNTIFDTKEILLKNKINDSNQYKSKKSSIESTKSKVKDIKLRKVRTTSSKIKKTQQSLEIFEEIETKNTISSTNTIKSNILSETEIETKKENENENEINKSLYNSNEDQIINNVHSLNSSENNGNSISLSEPSNQAFKLKKIKFIYNPSTEKSSSTNEEENENYISNENGKRKRKSGNQKSSPKKKREGINNSISYSNKSLSKSLFPKIKETISSRTNPNHPIIHLKVSNNNDNNEVTNNNMDIELKQNQKKKGRRASPTKKTLKSSKSKKANENIIPINQKSPPQRSPKQQPQTKSYRMSKLENKSNNNNNSYYENNSTHSSSSSSSPSTSPSLSKSTFKLNLSYTPSYISNNNNSRFNSYLSSFKQKQSYVHCPSPLTKNSFTYDQTQNTISSTHINNNYIQSKLALNTTYDPNNYRIKTKVNHANKLLNNNLWKNKNSKNTSLKNNKSKKEKISIIDVLKRESQLFTSSSKKYHSKSSVSSYYSRSSLRRFSSVIDEAKVKPLSSIQSNISNSSSIISTTKSIISSPYHEDVSKYKPSINNNNDNDTSSSKLRDEPYLPNNRVKSFSIPASPKNLAEDSLRSKAHSYIQRSLTSCKSLTENFKFHSILGYGSNGVVLGAKRRSDGLEVAIKYIYKTPTSRICEEVNILKEISPHRSIIRYIDSFEDNNCIYLVTEKSGNSWVPSEDSNQIITCESSNTGRIILYSTTCNTSSLFDYIELNGCVPLSEQKSMFKAIAEAVYALHSKNIVHGDIKEENILIDSHHKPKLCDFGHARHIGNNAPPHFAVYGTLELSAPELMPNLNVPEHLTKTHVIKRYNGMAQDIWALGLVLYTMTHGELPSIHSKIISKEIDLTSNKYKEYPYCIHLIERMLTVDMKKRATIQEIINHPWLKK</sequence>
<dbReference type="PANTHER" id="PTHR24346:SF51">
    <property type="entry name" value="PAS DOMAIN-CONTAINING SERINE_THREONINE-PROTEIN KINASE"/>
    <property type="match status" value="1"/>
</dbReference>
<evidence type="ECO:0000256" key="3">
    <source>
        <dbReference type="PROSITE-ProRule" id="PRU10141"/>
    </source>
</evidence>
<feature type="region of interest" description="Disordered" evidence="4">
    <location>
        <begin position="274"/>
        <end position="321"/>
    </location>
</feature>
<dbReference type="Gene3D" id="1.10.510.10">
    <property type="entry name" value="Transferase(Phosphotransferase) domain 1"/>
    <property type="match status" value="1"/>
</dbReference>
<dbReference type="InterPro" id="IPR000719">
    <property type="entry name" value="Prot_kinase_dom"/>
</dbReference>
<dbReference type="InterPro" id="IPR011009">
    <property type="entry name" value="Kinase-like_dom_sf"/>
</dbReference>
<dbReference type="GO" id="GO:0035556">
    <property type="term" value="P:intracellular signal transduction"/>
    <property type="evidence" value="ECO:0007669"/>
    <property type="project" value="TreeGrafter"/>
</dbReference>
<dbReference type="GO" id="GO:0005634">
    <property type="term" value="C:nucleus"/>
    <property type="evidence" value="ECO:0007669"/>
    <property type="project" value="TreeGrafter"/>
</dbReference>
<evidence type="ECO:0000259" key="5">
    <source>
        <dbReference type="PROSITE" id="PS50011"/>
    </source>
</evidence>
<dbReference type="PANTHER" id="PTHR24346">
    <property type="entry name" value="MAP/MICROTUBULE AFFINITY-REGULATING KINASE"/>
    <property type="match status" value="1"/>
</dbReference>
<feature type="compositionally biased region" description="Low complexity" evidence="4">
    <location>
        <begin position="431"/>
        <end position="463"/>
    </location>
</feature>
<accession>A0A1Y2AEN0</accession>
<feature type="region of interest" description="Disordered" evidence="4">
    <location>
        <begin position="661"/>
        <end position="683"/>
    </location>
</feature>
<evidence type="ECO:0000256" key="1">
    <source>
        <dbReference type="ARBA" id="ARBA00022741"/>
    </source>
</evidence>
<evidence type="ECO:0000256" key="2">
    <source>
        <dbReference type="ARBA" id="ARBA00022840"/>
    </source>
</evidence>
<protein>
    <submittedName>
        <fullName evidence="6">Kinase-like protein</fullName>
    </submittedName>
</protein>
<dbReference type="GO" id="GO:0045719">
    <property type="term" value="P:negative regulation of glycogen biosynthetic process"/>
    <property type="evidence" value="ECO:0007669"/>
    <property type="project" value="TreeGrafter"/>
</dbReference>
<dbReference type="SUPFAM" id="SSF56112">
    <property type="entry name" value="Protein kinase-like (PK-like)"/>
    <property type="match status" value="1"/>
</dbReference>
<feature type="region of interest" description="Disordered" evidence="4">
    <location>
        <begin position="1"/>
        <end position="20"/>
    </location>
</feature>
<keyword evidence="7" id="KW-1185">Reference proteome</keyword>
<feature type="compositionally biased region" description="Low complexity" evidence="4">
    <location>
        <begin position="406"/>
        <end position="422"/>
    </location>
</feature>
<name>A0A1Y2AEN0_9FUNG</name>
<dbReference type="InterPro" id="IPR008271">
    <property type="entry name" value="Ser/Thr_kinase_AS"/>
</dbReference>
<dbReference type="SMART" id="SM00220">
    <property type="entry name" value="S_TKc"/>
    <property type="match status" value="1"/>
</dbReference>
<reference evidence="6 7" key="1">
    <citation type="submission" date="2016-08" db="EMBL/GenBank/DDBJ databases">
        <title>A Parts List for Fungal Cellulosomes Revealed by Comparative Genomics.</title>
        <authorList>
            <consortium name="DOE Joint Genome Institute"/>
            <person name="Haitjema C.H."/>
            <person name="Gilmore S.P."/>
            <person name="Henske J.K."/>
            <person name="Solomon K.V."/>
            <person name="De Groot R."/>
            <person name="Kuo A."/>
            <person name="Mondo S.J."/>
            <person name="Salamov A.A."/>
            <person name="Labutti K."/>
            <person name="Zhao Z."/>
            <person name="Chiniquy J."/>
            <person name="Barry K."/>
            <person name="Brewer H.M."/>
            <person name="Purvine S.O."/>
            <person name="Wright A.T."/>
            <person name="Boxma B."/>
            <person name="Van Alen T."/>
            <person name="Hackstein J.H."/>
            <person name="Baker S.E."/>
            <person name="Grigoriev I.V."/>
            <person name="O'Malley M.A."/>
        </authorList>
    </citation>
    <scope>NUCLEOTIDE SEQUENCE [LARGE SCALE GENOMIC DNA]</scope>
    <source>
        <strain evidence="6 7">G1</strain>
    </source>
</reference>
<dbReference type="InterPro" id="IPR017441">
    <property type="entry name" value="Protein_kinase_ATP_BS"/>
</dbReference>
<keyword evidence="1 3" id="KW-0547">Nucleotide-binding</keyword>
<dbReference type="Proteomes" id="UP000193920">
    <property type="component" value="Unassembled WGS sequence"/>
</dbReference>
<dbReference type="AlphaFoldDB" id="A0A1Y2AEN0"/>
<evidence type="ECO:0000256" key="4">
    <source>
        <dbReference type="SAM" id="MobiDB-lite"/>
    </source>
</evidence>
<dbReference type="STRING" id="1754190.A0A1Y2AEN0"/>
<feature type="binding site" evidence="3">
    <location>
        <position position="759"/>
    </location>
    <ligand>
        <name>ATP</name>
        <dbReference type="ChEBI" id="CHEBI:30616"/>
    </ligand>
</feature>